<evidence type="ECO:0000313" key="2">
    <source>
        <dbReference type="EMBL" id="AOT25365.1"/>
    </source>
</evidence>
<evidence type="ECO:0000256" key="1">
    <source>
        <dbReference type="SAM" id="Phobius"/>
    </source>
</evidence>
<keyword evidence="1" id="KW-1133">Transmembrane helix</keyword>
<dbReference type="InterPro" id="IPR020269">
    <property type="entry name" value="Phage_Mu_Releasin"/>
</dbReference>
<dbReference type="Pfam" id="PF10805">
    <property type="entry name" value="DUF2730"/>
    <property type="match status" value="1"/>
</dbReference>
<proteinExistence type="predicted"/>
<keyword evidence="1" id="KW-0472">Membrane</keyword>
<keyword evidence="1" id="KW-0812">Transmembrane</keyword>
<gene>
    <name evidence="2" type="ORF">POA1180_57</name>
</gene>
<protein>
    <recommendedName>
        <fullName evidence="4">DUF2730 family protein</fullName>
    </recommendedName>
</protein>
<dbReference type="Proteomes" id="UP000226413">
    <property type="component" value="Segment"/>
</dbReference>
<reference evidence="2 3" key="1">
    <citation type="journal article" date="2017" name="Front. Microbiol.">
        <title>Prevalence, Host Range, and Comparative Genomic Analysis of Temperate Ochrobactrum Phages.</title>
        <authorList>
            <person name="Jackel C."/>
            <person name="Hertwig S."/>
            <person name="Scholz H.C."/>
            <person name="Nockler K."/>
            <person name="Reetz J."/>
            <person name="Hammerl J.A."/>
        </authorList>
    </citation>
    <scope>NUCLEOTIDE SEQUENCE [LARGE SCALE GENOMIC DNA]</scope>
</reference>
<keyword evidence="3" id="KW-1185">Reference proteome</keyword>
<accession>A0A219VHD8</accession>
<name>A0A219VHD8_9CAUD</name>
<dbReference type="EMBL" id="KX669658">
    <property type="protein sequence ID" value="AOT25365.1"/>
    <property type="molecule type" value="Genomic_DNA"/>
</dbReference>
<evidence type="ECO:0000313" key="3">
    <source>
        <dbReference type="Proteomes" id="UP000226413"/>
    </source>
</evidence>
<sequence length="109" mass="12385">MDLQLLMPWIAAALSISSLLSNIYTVFTSPSRKNAADVAKLYSDLAKHDRRIQSLEGEIKHLPDRDSTHRMELAMEKINGRLDTLNETLKPIKATNERLNELLVEQAKK</sequence>
<evidence type="ECO:0008006" key="4">
    <source>
        <dbReference type="Google" id="ProtNLM"/>
    </source>
</evidence>
<feature type="transmembrane region" description="Helical" evidence="1">
    <location>
        <begin position="6"/>
        <end position="27"/>
    </location>
</feature>
<organism evidence="2 3">
    <name type="scientific">Ochrobactrum phage POA1180</name>
    <dbReference type="NCBI Taxonomy" id="1897640"/>
    <lineage>
        <taxon>Viruses</taxon>
        <taxon>Duplodnaviria</taxon>
        <taxon>Heunggongvirae</taxon>
        <taxon>Uroviricota</taxon>
        <taxon>Caudoviricetes</taxon>
        <taxon>Abaiavirus</taxon>
        <taxon>Abaiavirus POA1180</taxon>
    </lineage>
</organism>